<protein>
    <submittedName>
        <fullName evidence="1">Uncharacterized protein</fullName>
    </submittedName>
</protein>
<dbReference type="EMBL" id="CP032747">
    <property type="protein sequence ID" value="AYJ40300.1"/>
    <property type="molecule type" value="Genomic_DNA"/>
</dbReference>
<accession>A0AAD0TYJ6</accession>
<geneLocation type="plasmid" evidence="1 2">
    <name>unnamed3</name>
</geneLocation>
<gene>
    <name evidence="1" type="ORF">LP667_16045</name>
</gene>
<proteinExistence type="predicted"/>
<organism evidence="1 2">
    <name type="scientific">Lactiplantibacillus paraplantarum</name>
    <dbReference type="NCBI Taxonomy" id="60520"/>
    <lineage>
        <taxon>Bacteria</taxon>
        <taxon>Bacillati</taxon>
        <taxon>Bacillota</taxon>
        <taxon>Bacilli</taxon>
        <taxon>Lactobacillales</taxon>
        <taxon>Lactobacillaceae</taxon>
        <taxon>Lactiplantibacillus</taxon>
    </lineage>
</organism>
<evidence type="ECO:0000313" key="2">
    <source>
        <dbReference type="Proteomes" id="UP000277896"/>
    </source>
</evidence>
<sequence>MGPADLELNLAIRGWCPMCGDSSMYIKPLPSPNTKLACILFDKYRLIWTILLNYCRWHQFIQPSKANKVCPNGLRLIFKFFV</sequence>
<name>A0AAD0TYJ6_9LACO</name>
<evidence type="ECO:0000313" key="1">
    <source>
        <dbReference type="EMBL" id="AYJ40300.1"/>
    </source>
</evidence>
<reference evidence="1 2" key="1">
    <citation type="submission" date="2018-10" db="EMBL/GenBank/DDBJ databases">
        <title>Genome seuquencing of Lactobacillus species.</title>
        <authorList>
            <person name="Baek C."/>
            <person name="Yi H."/>
        </authorList>
    </citation>
    <scope>NUCLEOTIDE SEQUENCE [LARGE SCALE GENOMIC DNA]</scope>
    <source>
        <strain evidence="1 2">DSM 10667</strain>
        <plasmid evidence="1 2">unnamed3</plasmid>
    </source>
</reference>
<dbReference type="Proteomes" id="UP000277896">
    <property type="component" value="Plasmid unnamed3"/>
</dbReference>
<keyword evidence="1" id="KW-0614">Plasmid</keyword>
<dbReference type="AlphaFoldDB" id="A0AAD0TYJ6"/>